<accession>A0A914EC27</accession>
<proteinExistence type="predicted"/>
<evidence type="ECO:0000256" key="1">
    <source>
        <dbReference type="SAM" id="SignalP"/>
    </source>
</evidence>
<feature type="chain" id="PRO_5037540289" evidence="1">
    <location>
        <begin position="23"/>
        <end position="88"/>
    </location>
</feature>
<protein>
    <submittedName>
        <fullName evidence="3">Uncharacterized protein</fullName>
    </submittedName>
</protein>
<keyword evidence="1" id="KW-0732">Signal</keyword>
<keyword evidence="2" id="KW-1185">Reference proteome</keyword>
<evidence type="ECO:0000313" key="3">
    <source>
        <dbReference type="WBParaSite" id="ACRNAN_scaffold676.g16750.t1"/>
    </source>
</evidence>
<dbReference type="Proteomes" id="UP000887540">
    <property type="component" value="Unplaced"/>
</dbReference>
<name>A0A914EC27_9BILA</name>
<sequence>MEHYLSLSFVALFSTLFIVSSAKSLYNQEESAFESVPSAYYTNLWGEKRSAPIMPYQNAYFRPWANIRNSKRISEQEIQSVLKNAWLG</sequence>
<dbReference type="AlphaFoldDB" id="A0A914EC27"/>
<organism evidence="2 3">
    <name type="scientific">Acrobeloides nanus</name>
    <dbReference type="NCBI Taxonomy" id="290746"/>
    <lineage>
        <taxon>Eukaryota</taxon>
        <taxon>Metazoa</taxon>
        <taxon>Ecdysozoa</taxon>
        <taxon>Nematoda</taxon>
        <taxon>Chromadorea</taxon>
        <taxon>Rhabditida</taxon>
        <taxon>Tylenchina</taxon>
        <taxon>Cephalobomorpha</taxon>
        <taxon>Cephaloboidea</taxon>
        <taxon>Cephalobidae</taxon>
        <taxon>Acrobeloides</taxon>
    </lineage>
</organism>
<reference evidence="3" key="1">
    <citation type="submission" date="2022-11" db="UniProtKB">
        <authorList>
            <consortium name="WormBaseParasite"/>
        </authorList>
    </citation>
    <scope>IDENTIFICATION</scope>
</reference>
<dbReference type="WBParaSite" id="ACRNAN_scaffold676.g16750.t1">
    <property type="protein sequence ID" value="ACRNAN_scaffold676.g16750.t1"/>
    <property type="gene ID" value="ACRNAN_scaffold676.g16750"/>
</dbReference>
<feature type="signal peptide" evidence="1">
    <location>
        <begin position="1"/>
        <end position="22"/>
    </location>
</feature>
<evidence type="ECO:0000313" key="2">
    <source>
        <dbReference type="Proteomes" id="UP000887540"/>
    </source>
</evidence>